<sequence>MRAKAVPYACGFDIVITGWIPGHVRTWSLMAWLPLNRIAFFASVGLGFLDLWGWAGIRCTATSGTLDFQTDEQLGSRFDKQASLFQHGFYRLFGWFGMGKKKNSVTRLAGLHFHLKMALSLADTVTCSYCSFQSINNASRLCFLPPSIG</sequence>
<evidence type="ECO:0000313" key="2">
    <source>
        <dbReference type="Proteomes" id="UP001270362"/>
    </source>
</evidence>
<dbReference type="Proteomes" id="UP001270362">
    <property type="component" value="Unassembled WGS sequence"/>
</dbReference>
<accession>A0AAE1C932</accession>
<proteinExistence type="predicted"/>
<keyword evidence="2" id="KW-1185">Reference proteome</keyword>
<dbReference type="AlphaFoldDB" id="A0AAE1C932"/>
<reference evidence="1" key="1">
    <citation type="journal article" date="2023" name="Mol. Phylogenet. Evol.">
        <title>Genome-scale phylogeny and comparative genomics of the fungal order Sordariales.</title>
        <authorList>
            <person name="Hensen N."/>
            <person name="Bonometti L."/>
            <person name="Westerberg I."/>
            <person name="Brannstrom I.O."/>
            <person name="Guillou S."/>
            <person name="Cros-Aarteil S."/>
            <person name="Calhoun S."/>
            <person name="Haridas S."/>
            <person name="Kuo A."/>
            <person name="Mondo S."/>
            <person name="Pangilinan J."/>
            <person name="Riley R."/>
            <person name="LaButti K."/>
            <person name="Andreopoulos B."/>
            <person name="Lipzen A."/>
            <person name="Chen C."/>
            <person name="Yan M."/>
            <person name="Daum C."/>
            <person name="Ng V."/>
            <person name="Clum A."/>
            <person name="Steindorff A."/>
            <person name="Ohm R.A."/>
            <person name="Martin F."/>
            <person name="Silar P."/>
            <person name="Natvig D.O."/>
            <person name="Lalanne C."/>
            <person name="Gautier V."/>
            <person name="Ament-Velasquez S.L."/>
            <person name="Kruys A."/>
            <person name="Hutchinson M.I."/>
            <person name="Powell A.J."/>
            <person name="Barry K."/>
            <person name="Miller A.N."/>
            <person name="Grigoriev I.V."/>
            <person name="Debuchy R."/>
            <person name="Gladieux P."/>
            <person name="Hiltunen Thoren M."/>
            <person name="Johannesson H."/>
        </authorList>
    </citation>
    <scope>NUCLEOTIDE SEQUENCE</scope>
    <source>
        <strain evidence="1">CBS 314.62</strain>
    </source>
</reference>
<organism evidence="1 2">
    <name type="scientific">Podospora appendiculata</name>
    <dbReference type="NCBI Taxonomy" id="314037"/>
    <lineage>
        <taxon>Eukaryota</taxon>
        <taxon>Fungi</taxon>
        <taxon>Dikarya</taxon>
        <taxon>Ascomycota</taxon>
        <taxon>Pezizomycotina</taxon>
        <taxon>Sordariomycetes</taxon>
        <taxon>Sordariomycetidae</taxon>
        <taxon>Sordariales</taxon>
        <taxon>Podosporaceae</taxon>
        <taxon>Podospora</taxon>
    </lineage>
</organism>
<reference evidence="1" key="2">
    <citation type="submission" date="2023-06" db="EMBL/GenBank/DDBJ databases">
        <authorList>
            <consortium name="Lawrence Berkeley National Laboratory"/>
            <person name="Haridas S."/>
            <person name="Hensen N."/>
            <person name="Bonometti L."/>
            <person name="Westerberg I."/>
            <person name="Brannstrom I.O."/>
            <person name="Guillou S."/>
            <person name="Cros-Aarteil S."/>
            <person name="Calhoun S."/>
            <person name="Kuo A."/>
            <person name="Mondo S."/>
            <person name="Pangilinan J."/>
            <person name="Riley R."/>
            <person name="Labutti K."/>
            <person name="Andreopoulos B."/>
            <person name="Lipzen A."/>
            <person name="Chen C."/>
            <person name="Yanf M."/>
            <person name="Daum C."/>
            <person name="Ng V."/>
            <person name="Clum A."/>
            <person name="Steindorff A."/>
            <person name="Ohm R."/>
            <person name="Martin F."/>
            <person name="Silar P."/>
            <person name="Natvig D."/>
            <person name="Lalanne C."/>
            <person name="Gautier V."/>
            <person name="Ament-Velasquez S.L."/>
            <person name="Kruys A."/>
            <person name="Hutchinson M.I."/>
            <person name="Powell A.J."/>
            <person name="Barry K."/>
            <person name="Miller A.N."/>
            <person name="Grigoriev I.V."/>
            <person name="Debuchy R."/>
            <person name="Gladieux P."/>
            <person name="Thoren M.H."/>
            <person name="Johannesson H."/>
        </authorList>
    </citation>
    <scope>NUCLEOTIDE SEQUENCE</scope>
    <source>
        <strain evidence="1">CBS 314.62</strain>
    </source>
</reference>
<comment type="caution">
    <text evidence="1">The sequence shown here is derived from an EMBL/GenBank/DDBJ whole genome shotgun (WGS) entry which is preliminary data.</text>
</comment>
<dbReference type="EMBL" id="JAULSO010000004">
    <property type="protein sequence ID" value="KAK3683649.1"/>
    <property type="molecule type" value="Genomic_DNA"/>
</dbReference>
<name>A0AAE1C932_9PEZI</name>
<protein>
    <submittedName>
        <fullName evidence="1">Uncharacterized protein</fullName>
    </submittedName>
</protein>
<gene>
    <name evidence="1" type="ORF">B0T22DRAFT_255787</name>
</gene>
<evidence type="ECO:0000313" key="1">
    <source>
        <dbReference type="EMBL" id="KAK3683649.1"/>
    </source>
</evidence>